<protein>
    <submittedName>
        <fullName evidence="1">8605_t:CDS:1</fullName>
    </submittedName>
</protein>
<comment type="caution">
    <text evidence="1">The sequence shown here is derived from an EMBL/GenBank/DDBJ whole genome shotgun (WGS) entry which is preliminary data.</text>
</comment>
<reference evidence="1" key="1">
    <citation type="submission" date="2021-06" db="EMBL/GenBank/DDBJ databases">
        <authorList>
            <person name="Kallberg Y."/>
            <person name="Tangrot J."/>
            <person name="Rosling A."/>
        </authorList>
    </citation>
    <scope>NUCLEOTIDE SEQUENCE</scope>
    <source>
        <strain evidence="1">BR232B</strain>
    </source>
</reference>
<organism evidence="1 2">
    <name type="scientific">Paraglomus brasilianum</name>
    <dbReference type="NCBI Taxonomy" id="144538"/>
    <lineage>
        <taxon>Eukaryota</taxon>
        <taxon>Fungi</taxon>
        <taxon>Fungi incertae sedis</taxon>
        <taxon>Mucoromycota</taxon>
        <taxon>Glomeromycotina</taxon>
        <taxon>Glomeromycetes</taxon>
        <taxon>Paraglomerales</taxon>
        <taxon>Paraglomeraceae</taxon>
        <taxon>Paraglomus</taxon>
    </lineage>
</organism>
<gene>
    <name evidence="1" type="ORF">PBRASI_LOCUS7620</name>
</gene>
<dbReference type="Proteomes" id="UP000789739">
    <property type="component" value="Unassembled WGS sequence"/>
</dbReference>
<sequence>MEHLQEERPLNYQKMGYGDVTEDTNEYVTARWGQNPNSRIKTNEEPYETYPKFTRNTYLIPLLTEDKVNSLIERPSLTNAEEARKG</sequence>
<name>A0A9N9CEH2_9GLOM</name>
<keyword evidence="2" id="KW-1185">Reference proteome</keyword>
<dbReference type="EMBL" id="CAJVPI010001206">
    <property type="protein sequence ID" value="CAG8600618.1"/>
    <property type="molecule type" value="Genomic_DNA"/>
</dbReference>
<accession>A0A9N9CEH2</accession>
<evidence type="ECO:0000313" key="1">
    <source>
        <dbReference type="EMBL" id="CAG8600618.1"/>
    </source>
</evidence>
<dbReference type="AlphaFoldDB" id="A0A9N9CEH2"/>
<proteinExistence type="predicted"/>
<evidence type="ECO:0000313" key="2">
    <source>
        <dbReference type="Proteomes" id="UP000789739"/>
    </source>
</evidence>